<dbReference type="RefSeq" id="WP_204572601.1">
    <property type="nucleotide sequence ID" value="NZ_JACJLL010000123.1"/>
</dbReference>
<evidence type="ECO:0000313" key="4">
    <source>
        <dbReference type="EMBL" id="MBM6820524.1"/>
    </source>
</evidence>
<feature type="domain" description="Mannosyl-glycoprotein endo-beta-N-acetylglucosamidase-like" evidence="3">
    <location>
        <begin position="83"/>
        <end position="248"/>
    </location>
</feature>
<accession>A0ABS2FJZ0</accession>
<keyword evidence="2" id="KW-0812">Transmembrane</keyword>
<name>A0ABS2FJZ0_9CLOT</name>
<evidence type="ECO:0000256" key="2">
    <source>
        <dbReference type="SAM" id="Phobius"/>
    </source>
</evidence>
<dbReference type="PANTHER" id="PTHR33308">
    <property type="entry name" value="PEPTIDOGLYCAN HYDROLASE FLGJ"/>
    <property type="match status" value="1"/>
</dbReference>
<dbReference type="InterPro" id="IPR051056">
    <property type="entry name" value="Glycosyl_Hydrolase_73"/>
</dbReference>
<dbReference type="Proteomes" id="UP000767334">
    <property type="component" value="Unassembled WGS sequence"/>
</dbReference>
<reference evidence="4 5" key="1">
    <citation type="journal article" date="2021" name="Sci. Rep.">
        <title>The distribution of antibiotic resistance genes in chicken gut microbiota commensals.</title>
        <authorList>
            <person name="Juricova H."/>
            <person name="Matiasovicova J."/>
            <person name="Kubasova T."/>
            <person name="Cejkova D."/>
            <person name="Rychlik I."/>
        </authorList>
    </citation>
    <scope>NUCLEOTIDE SEQUENCE [LARGE SCALE GENOMIC DNA]</scope>
    <source>
        <strain evidence="4 5">An435</strain>
    </source>
</reference>
<evidence type="ECO:0000313" key="5">
    <source>
        <dbReference type="Proteomes" id="UP000767334"/>
    </source>
</evidence>
<comment type="caution">
    <text evidence="4">The sequence shown here is derived from an EMBL/GenBank/DDBJ whole genome shotgun (WGS) entry which is preliminary data.</text>
</comment>
<dbReference type="GO" id="GO:0016787">
    <property type="term" value="F:hydrolase activity"/>
    <property type="evidence" value="ECO:0007669"/>
    <property type="project" value="UniProtKB-KW"/>
</dbReference>
<keyword evidence="1 4" id="KW-0378">Hydrolase</keyword>
<dbReference type="SMART" id="SM00047">
    <property type="entry name" value="LYZ2"/>
    <property type="match status" value="1"/>
</dbReference>
<sequence length="248" mass="28301">MKKNIKYNGLRSYTQRNKKMKLEKICIASIFTIIILYILVLNLRSNISQEITDLQEVAAVESKEQENTVEENIREESEIDTTNEEVYSNTYIDSERMAFIETISDGAISNYNKYGILPSITMAQAILESGWGNSELAVTHNNLFGIKADLRWNGAVATIATSENYNDSTIANFRKYDSIDESIEDHGKFLYENSRYAEYGLFNGKDYKSQAQALEDAGYSTVKDENGEPIYADKLISLIEKYNLMQYD</sequence>
<keyword evidence="5" id="KW-1185">Reference proteome</keyword>
<feature type="transmembrane region" description="Helical" evidence="2">
    <location>
        <begin position="21"/>
        <end position="40"/>
    </location>
</feature>
<gene>
    <name evidence="4" type="ORF">H6A19_14490</name>
</gene>
<keyword evidence="2" id="KW-1133">Transmembrane helix</keyword>
<evidence type="ECO:0000256" key="1">
    <source>
        <dbReference type="ARBA" id="ARBA00022801"/>
    </source>
</evidence>
<dbReference type="Pfam" id="PF01832">
    <property type="entry name" value="Glucosaminidase"/>
    <property type="match status" value="1"/>
</dbReference>
<organism evidence="4 5">
    <name type="scientific">Clostridium saudiense</name>
    <dbReference type="NCBI Taxonomy" id="1414720"/>
    <lineage>
        <taxon>Bacteria</taxon>
        <taxon>Bacillati</taxon>
        <taxon>Bacillota</taxon>
        <taxon>Clostridia</taxon>
        <taxon>Eubacteriales</taxon>
        <taxon>Clostridiaceae</taxon>
        <taxon>Clostridium</taxon>
    </lineage>
</organism>
<protein>
    <submittedName>
        <fullName evidence="4">Glycoside hydrolase family 73 protein</fullName>
    </submittedName>
</protein>
<dbReference type="PANTHER" id="PTHR33308:SF9">
    <property type="entry name" value="PEPTIDOGLYCAN HYDROLASE FLGJ"/>
    <property type="match status" value="1"/>
</dbReference>
<evidence type="ECO:0000259" key="3">
    <source>
        <dbReference type="SMART" id="SM00047"/>
    </source>
</evidence>
<proteinExistence type="predicted"/>
<keyword evidence="2" id="KW-0472">Membrane</keyword>
<dbReference type="InterPro" id="IPR002901">
    <property type="entry name" value="MGlyc_endo_b_GlcNAc-like_dom"/>
</dbReference>
<dbReference type="Gene3D" id="1.10.530.10">
    <property type="match status" value="1"/>
</dbReference>
<dbReference type="EMBL" id="JACJLL010000123">
    <property type="protein sequence ID" value="MBM6820524.1"/>
    <property type="molecule type" value="Genomic_DNA"/>
</dbReference>